<dbReference type="InterPro" id="IPR010316">
    <property type="entry name" value="AlkA_N"/>
</dbReference>
<evidence type="ECO:0000256" key="3">
    <source>
        <dbReference type="ARBA" id="ARBA00012000"/>
    </source>
</evidence>
<dbReference type="SMART" id="SM00342">
    <property type="entry name" value="HTH_ARAC"/>
    <property type="match status" value="1"/>
</dbReference>
<keyword evidence="7" id="KW-0010">Activator</keyword>
<feature type="domain" description="HTH araC/xylS-type" evidence="10">
    <location>
        <begin position="91"/>
        <end position="189"/>
    </location>
</feature>
<keyword evidence="8" id="KW-0804">Transcription</keyword>
<evidence type="ECO:0000256" key="1">
    <source>
        <dbReference type="ARBA" id="ARBA00000086"/>
    </source>
</evidence>
<dbReference type="EMBL" id="CP000155">
    <property type="protein sequence ID" value="ABC31347.1"/>
    <property type="molecule type" value="Genomic_DNA"/>
</dbReference>
<evidence type="ECO:0000313" key="11">
    <source>
        <dbReference type="EMBL" id="ABC31347.1"/>
    </source>
</evidence>
<dbReference type="GO" id="GO:0008725">
    <property type="term" value="F:DNA-3-methyladenine glycosylase activity"/>
    <property type="evidence" value="ECO:0007669"/>
    <property type="project" value="TreeGrafter"/>
</dbReference>
<evidence type="ECO:0000256" key="9">
    <source>
        <dbReference type="ARBA" id="ARBA00023204"/>
    </source>
</evidence>
<gene>
    <name evidence="11" type="ordered locus">HCH_04648</name>
</gene>
<dbReference type="STRING" id="349521.HCH_04648"/>
<sequence>MKTNANLDHDTCYNALISRDPRFDGCFFVGVTSTGVYCRPVCAVRKPKKENTLFFRSAAAAENGGFRPCLKCRPELAPGLAAVDSKRQLARAASNLIEQGFLRGRSLAQLAARVGVSDRYLRDLFQSEFGVSPVQYSQTHRLLLAKQLLTESDLSMTDVALAAGFNSTRRFNDLFQKHYGLIPSKVRRRSGPAQTDMISFEMPYRPPYAWDALLSFLSARTIAGVDAVVDGRYHRIVRVEAGEDSAVGWFEASHEADAARIRIRLDSTLSRHIGYLINRLRAFFDVSCVPQEINKVLGTLAQNEPGMRIPSGMDGFEIAVRAILGQQITVAAARTLLARLVDKFGDPIETPFPEINRTFPSAATLVNLPVEELASLGVIRTRVRAIQEIAAAMLRSELTLSPAANVEQEIQRLHAIPGIGDWTAQYIAMRAMSWPDAFPASDVGVRKALGGVDAKQSARAAEEWRPWRGYAVMHLWRSLELPHD</sequence>
<dbReference type="PROSITE" id="PS01124">
    <property type="entry name" value="HTH_ARAC_FAMILY_2"/>
    <property type="match status" value="1"/>
</dbReference>
<dbReference type="Gene3D" id="3.30.310.20">
    <property type="entry name" value="DNA-3-methyladenine glycosylase AlkA, N-terminal domain"/>
    <property type="match status" value="1"/>
</dbReference>
<proteinExistence type="predicted"/>
<dbReference type="KEGG" id="hch:HCH_04648"/>
<dbReference type="InterPro" id="IPR011257">
    <property type="entry name" value="DNA_glycosylase"/>
</dbReference>
<reference evidence="11 12" key="1">
    <citation type="journal article" date="2005" name="Nucleic Acids Res.">
        <title>Genomic blueprint of Hahella chejuensis, a marine microbe producing an algicidal agent.</title>
        <authorList>
            <person name="Jeong H."/>
            <person name="Yim J.H."/>
            <person name="Lee C."/>
            <person name="Choi S.-H."/>
            <person name="Park Y.K."/>
            <person name="Yoon S.H."/>
            <person name="Hur C.-G."/>
            <person name="Kang H.-Y."/>
            <person name="Kim D."/>
            <person name="Lee H.H."/>
            <person name="Park K.H."/>
            <person name="Park S.-H."/>
            <person name="Park H.-S."/>
            <person name="Lee H.K."/>
            <person name="Oh T.K."/>
            <person name="Kim J.F."/>
        </authorList>
    </citation>
    <scope>NUCLEOTIDE SEQUENCE [LARGE SCALE GENOMIC DNA]</scope>
    <source>
        <strain evidence="11 12">KCTC 2396</strain>
    </source>
</reference>
<dbReference type="SUPFAM" id="SSF57884">
    <property type="entry name" value="Ada DNA repair protein, N-terminal domain (N-Ada 10)"/>
    <property type="match status" value="1"/>
</dbReference>
<dbReference type="InterPro" id="IPR004026">
    <property type="entry name" value="Ada_DNA_repair_Zn-bd"/>
</dbReference>
<evidence type="ECO:0000256" key="5">
    <source>
        <dbReference type="ARBA" id="ARBA00022763"/>
    </source>
</evidence>
<keyword evidence="5" id="KW-0227">DNA damage</keyword>
<dbReference type="Gene3D" id="1.10.340.30">
    <property type="entry name" value="Hypothetical protein, domain 2"/>
    <property type="match status" value="1"/>
</dbReference>
<dbReference type="GO" id="GO:0043916">
    <property type="term" value="F:DNA-7-methylguanine glycosylase activity"/>
    <property type="evidence" value="ECO:0007669"/>
    <property type="project" value="TreeGrafter"/>
</dbReference>
<dbReference type="eggNOG" id="COG0122">
    <property type="taxonomic scope" value="Bacteria"/>
</dbReference>
<dbReference type="InterPro" id="IPR003265">
    <property type="entry name" value="HhH-GPD_domain"/>
</dbReference>
<dbReference type="SUPFAM" id="SSF48150">
    <property type="entry name" value="DNA-glycosylase"/>
    <property type="match status" value="1"/>
</dbReference>
<comment type="cofactor">
    <cofactor evidence="2">
        <name>Zn(2+)</name>
        <dbReference type="ChEBI" id="CHEBI:29105"/>
    </cofactor>
</comment>
<protein>
    <recommendedName>
        <fullName evidence="3">DNA-3-methyladenine glycosylase II</fullName>
        <ecNumber evidence="3">3.2.2.21</ecNumber>
    </recommendedName>
</protein>
<evidence type="ECO:0000259" key="10">
    <source>
        <dbReference type="PROSITE" id="PS01124"/>
    </source>
</evidence>
<dbReference type="Gene3D" id="3.40.10.10">
    <property type="entry name" value="DNA Methylphosphotriester Repair Domain"/>
    <property type="match status" value="1"/>
</dbReference>
<dbReference type="Pfam" id="PF00730">
    <property type="entry name" value="HhH-GPD"/>
    <property type="match status" value="1"/>
</dbReference>
<dbReference type="GO" id="GO:0006307">
    <property type="term" value="P:DNA alkylation repair"/>
    <property type="evidence" value="ECO:0007669"/>
    <property type="project" value="TreeGrafter"/>
</dbReference>
<keyword evidence="9" id="KW-0234">DNA repair</keyword>
<dbReference type="GO" id="GO:0032259">
    <property type="term" value="P:methylation"/>
    <property type="evidence" value="ECO:0007669"/>
    <property type="project" value="UniProtKB-KW"/>
</dbReference>
<dbReference type="InterPro" id="IPR018060">
    <property type="entry name" value="HTH_AraC"/>
</dbReference>
<dbReference type="GO" id="GO:0032993">
    <property type="term" value="C:protein-DNA complex"/>
    <property type="evidence" value="ECO:0007669"/>
    <property type="project" value="TreeGrafter"/>
</dbReference>
<evidence type="ECO:0000256" key="2">
    <source>
        <dbReference type="ARBA" id="ARBA00001947"/>
    </source>
</evidence>
<dbReference type="Pfam" id="PF02805">
    <property type="entry name" value="Ada_Zn_binding"/>
    <property type="match status" value="1"/>
</dbReference>
<dbReference type="Gene3D" id="1.10.1670.10">
    <property type="entry name" value="Helix-hairpin-Helix base-excision DNA repair enzymes (C-terminal)"/>
    <property type="match status" value="1"/>
</dbReference>
<dbReference type="Pfam" id="PF12833">
    <property type="entry name" value="HTH_18"/>
    <property type="match status" value="1"/>
</dbReference>
<dbReference type="Pfam" id="PF06029">
    <property type="entry name" value="AlkA_N"/>
    <property type="match status" value="1"/>
</dbReference>
<dbReference type="InterPro" id="IPR023170">
    <property type="entry name" value="HhH_base_excis_C"/>
</dbReference>
<dbReference type="GO" id="GO:0005737">
    <property type="term" value="C:cytoplasm"/>
    <property type="evidence" value="ECO:0007669"/>
    <property type="project" value="TreeGrafter"/>
</dbReference>
<dbReference type="SUPFAM" id="SSF46689">
    <property type="entry name" value="Homeodomain-like"/>
    <property type="match status" value="2"/>
</dbReference>
<name>Q2SDC7_HAHCH</name>
<dbReference type="PANTHER" id="PTHR43003:SF13">
    <property type="entry name" value="DNA-3-METHYLADENINE GLYCOSYLASE 2"/>
    <property type="match status" value="1"/>
</dbReference>
<keyword evidence="6" id="KW-0805">Transcription regulation</keyword>
<accession>Q2SDC7</accession>
<dbReference type="GO" id="GO:0008168">
    <property type="term" value="F:methyltransferase activity"/>
    <property type="evidence" value="ECO:0007669"/>
    <property type="project" value="UniProtKB-KW"/>
</dbReference>
<evidence type="ECO:0000256" key="6">
    <source>
        <dbReference type="ARBA" id="ARBA00023015"/>
    </source>
</evidence>
<evidence type="ECO:0000256" key="8">
    <source>
        <dbReference type="ARBA" id="ARBA00023163"/>
    </source>
</evidence>
<dbReference type="InterPro" id="IPR009057">
    <property type="entry name" value="Homeodomain-like_sf"/>
</dbReference>
<dbReference type="GO" id="GO:0008270">
    <property type="term" value="F:zinc ion binding"/>
    <property type="evidence" value="ECO:0007669"/>
    <property type="project" value="InterPro"/>
</dbReference>
<keyword evidence="4" id="KW-0489">Methyltransferase</keyword>
<dbReference type="EC" id="3.2.2.21" evidence="3"/>
<dbReference type="SMART" id="SM00478">
    <property type="entry name" value="ENDO3c"/>
    <property type="match status" value="1"/>
</dbReference>
<dbReference type="RefSeq" id="WP_011398412.1">
    <property type="nucleotide sequence ID" value="NC_007645.1"/>
</dbReference>
<keyword evidence="12" id="KW-1185">Reference proteome</keyword>
<dbReference type="OrthoDB" id="9811249at2"/>
<dbReference type="InterPro" id="IPR037046">
    <property type="entry name" value="AlkA_N_sf"/>
</dbReference>
<dbReference type="GO" id="GO:0043565">
    <property type="term" value="F:sequence-specific DNA binding"/>
    <property type="evidence" value="ECO:0007669"/>
    <property type="project" value="InterPro"/>
</dbReference>
<dbReference type="HOGENOM" id="CLU_000445_72_6_6"/>
<dbReference type="SUPFAM" id="SSF55945">
    <property type="entry name" value="TATA-box binding protein-like"/>
    <property type="match status" value="1"/>
</dbReference>
<dbReference type="Gene3D" id="1.10.10.60">
    <property type="entry name" value="Homeodomain-like"/>
    <property type="match status" value="2"/>
</dbReference>
<organism evidence="11 12">
    <name type="scientific">Hahella chejuensis (strain KCTC 2396)</name>
    <dbReference type="NCBI Taxonomy" id="349521"/>
    <lineage>
        <taxon>Bacteria</taxon>
        <taxon>Pseudomonadati</taxon>
        <taxon>Pseudomonadota</taxon>
        <taxon>Gammaproteobacteria</taxon>
        <taxon>Oceanospirillales</taxon>
        <taxon>Hahellaceae</taxon>
        <taxon>Hahella</taxon>
    </lineage>
</organism>
<dbReference type="Proteomes" id="UP000000238">
    <property type="component" value="Chromosome"/>
</dbReference>
<dbReference type="InterPro" id="IPR051912">
    <property type="entry name" value="Alkylbase_DNA_Glycosylase/TA"/>
</dbReference>
<dbReference type="InterPro" id="IPR035451">
    <property type="entry name" value="Ada-like_dom_sf"/>
</dbReference>
<dbReference type="PANTHER" id="PTHR43003">
    <property type="entry name" value="DNA-3-METHYLADENINE GLYCOSYLASE"/>
    <property type="match status" value="1"/>
</dbReference>
<evidence type="ECO:0000313" key="12">
    <source>
        <dbReference type="Proteomes" id="UP000000238"/>
    </source>
</evidence>
<dbReference type="GO" id="GO:0006285">
    <property type="term" value="P:base-excision repair, AP site formation"/>
    <property type="evidence" value="ECO:0007669"/>
    <property type="project" value="TreeGrafter"/>
</dbReference>
<dbReference type="GO" id="GO:0032131">
    <property type="term" value="F:alkylated DNA binding"/>
    <property type="evidence" value="ECO:0007669"/>
    <property type="project" value="TreeGrafter"/>
</dbReference>
<dbReference type="CDD" id="cd00056">
    <property type="entry name" value="ENDO3c"/>
    <property type="match status" value="1"/>
</dbReference>
<evidence type="ECO:0000256" key="7">
    <source>
        <dbReference type="ARBA" id="ARBA00023159"/>
    </source>
</evidence>
<dbReference type="GO" id="GO:0003700">
    <property type="term" value="F:DNA-binding transcription factor activity"/>
    <property type="evidence" value="ECO:0007669"/>
    <property type="project" value="InterPro"/>
</dbReference>
<dbReference type="SMART" id="SM01009">
    <property type="entry name" value="AlkA_N"/>
    <property type="match status" value="1"/>
</dbReference>
<comment type="catalytic activity">
    <reaction evidence="1">
        <text>Hydrolysis of alkylated DNA, releasing 3-methyladenine, 3-methylguanine, 7-methylguanine and 7-methyladenine.</text>
        <dbReference type="EC" id="3.2.2.21"/>
    </reaction>
</comment>
<keyword evidence="4" id="KW-0808">Transferase</keyword>
<dbReference type="eggNOG" id="COG2169">
    <property type="taxonomic scope" value="Bacteria"/>
</dbReference>
<evidence type="ECO:0000256" key="4">
    <source>
        <dbReference type="ARBA" id="ARBA00022603"/>
    </source>
</evidence>
<dbReference type="AlphaFoldDB" id="Q2SDC7"/>